<dbReference type="Gene3D" id="3.20.20.70">
    <property type="entry name" value="Aldolase class I"/>
    <property type="match status" value="1"/>
</dbReference>
<keyword evidence="4" id="KW-0808">Transferase</keyword>
<dbReference type="Gene3D" id="3.40.1190.20">
    <property type="match status" value="1"/>
</dbReference>
<dbReference type="FunFam" id="3.20.20.70:FF:000096">
    <property type="entry name" value="Thiamine-phosphate synthase"/>
    <property type="match status" value="1"/>
</dbReference>
<dbReference type="EMBL" id="BRXU01000002">
    <property type="protein sequence ID" value="GLC49447.1"/>
    <property type="molecule type" value="Genomic_DNA"/>
</dbReference>
<comment type="catalytic activity">
    <reaction evidence="12">
        <text>4-methyl-5-(2-phosphooxyethyl)-thiazole + 4-amino-2-methyl-5-(diphosphooxymethyl)pyrimidine + H(+) = thiamine phosphate + diphosphate</text>
        <dbReference type="Rhea" id="RHEA:22328"/>
        <dbReference type="ChEBI" id="CHEBI:15378"/>
        <dbReference type="ChEBI" id="CHEBI:33019"/>
        <dbReference type="ChEBI" id="CHEBI:37575"/>
        <dbReference type="ChEBI" id="CHEBI:57841"/>
        <dbReference type="ChEBI" id="CHEBI:58296"/>
        <dbReference type="EC" id="2.5.1.3"/>
    </reaction>
</comment>
<dbReference type="InterPro" id="IPR004399">
    <property type="entry name" value="HMP/HMP-P_kinase_dom"/>
</dbReference>
<feature type="compositionally biased region" description="Low complexity" evidence="15">
    <location>
        <begin position="549"/>
        <end position="566"/>
    </location>
</feature>
<evidence type="ECO:0000256" key="3">
    <source>
        <dbReference type="ARBA" id="ARBA00012830"/>
    </source>
</evidence>
<dbReference type="Gene3D" id="3.40.50.1000">
    <property type="entry name" value="HAD superfamily/HAD-like"/>
    <property type="match status" value="1"/>
</dbReference>
<protein>
    <recommendedName>
        <fullName evidence="3">thiamine phosphate synthase</fullName>
        <ecNumber evidence="3">2.5.1.3</ecNumber>
    </recommendedName>
</protein>
<dbReference type="SUPFAM" id="SSF53613">
    <property type="entry name" value="Ribokinase-like"/>
    <property type="match status" value="1"/>
</dbReference>
<dbReference type="GO" id="GO:0008902">
    <property type="term" value="F:hydroxymethylpyrimidine kinase activity"/>
    <property type="evidence" value="ECO:0007669"/>
    <property type="project" value="TreeGrafter"/>
</dbReference>
<keyword evidence="8" id="KW-0067">ATP-binding</keyword>
<evidence type="ECO:0000256" key="6">
    <source>
        <dbReference type="ARBA" id="ARBA00022741"/>
    </source>
</evidence>
<comment type="cofactor">
    <cofactor evidence="1">
        <name>Mg(2+)</name>
        <dbReference type="ChEBI" id="CHEBI:18420"/>
    </cofactor>
</comment>
<keyword evidence="11" id="KW-0511">Multifunctional enzyme</keyword>
<comment type="catalytic activity">
    <reaction evidence="14">
        <text>2-[(2R,5Z)-2-carboxy-4-methylthiazol-5(2H)-ylidene]ethyl phosphate + 4-amino-2-methyl-5-(diphosphooxymethyl)pyrimidine + 2 H(+) = thiamine phosphate + CO2 + diphosphate</text>
        <dbReference type="Rhea" id="RHEA:47844"/>
        <dbReference type="ChEBI" id="CHEBI:15378"/>
        <dbReference type="ChEBI" id="CHEBI:16526"/>
        <dbReference type="ChEBI" id="CHEBI:33019"/>
        <dbReference type="ChEBI" id="CHEBI:37575"/>
        <dbReference type="ChEBI" id="CHEBI:57841"/>
        <dbReference type="ChEBI" id="CHEBI:62899"/>
        <dbReference type="EC" id="2.5.1.3"/>
    </reaction>
</comment>
<dbReference type="InterPro" id="IPR036412">
    <property type="entry name" value="HAD-like_sf"/>
</dbReference>
<dbReference type="InterPro" id="IPR016084">
    <property type="entry name" value="Haem_Oase-like_multi-hlx"/>
</dbReference>
<dbReference type="InterPro" id="IPR029056">
    <property type="entry name" value="Ribokinase-like"/>
</dbReference>
<evidence type="ECO:0000256" key="12">
    <source>
        <dbReference type="ARBA" id="ARBA00047334"/>
    </source>
</evidence>
<evidence type="ECO:0000256" key="13">
    <source>
        <dbReference type="ARBA" id="ARBA00047851"/>
    </source>
</evidence>
<evidence type="ECO:0000256" key="10">
    <source>
        <dbReference type="ARBA" id="ARBA00022977"/>
    </source>
</evidence>
<proteinExistence type="inferred from homology"/>
<dbReference type="GO" id="GO:0005524">
    <property type="term" value="F:ATP binding"/>
    <property type="evidence" value="ECO:0007669"/>
    <property type="project" value="UniProtKB-KW"/>
</dbReference>
<feature type="compositionally biased region" description="Low complexity" evidence="15">
    <location>
        <begin position="672"/>
        <end position="686"/>
    </location>
</feature>
<evidence type="ECO:0000256" key="1">
    <source>
        <dbReference type="ARBA" id="ARBA00001946"/>
    </source>
</evidence>
<accession>A0A9W6BD49</accession>
<feature type="domain" description="Pyridoxamine kinase/Phosphomethylpyrimidine kinase" evidence="18">
    <location>
        <begin position="734"/>
        <end position="820"/>
    </location>
</feature>
<dbReference type="InterPro" id="IPR023214">
    <property type="entry name" value="HAD_sf"/>
</dbReference>
<evidence type="ECO:0000259" key="17">
    <source>
        <dbReference type="Pfam" id="PF03070"/>
    </source>
</evidence>
<dbReference type="InterPro" id="IPR022998">
    <property type="entry name" value="ThiamineP_synth_TenI"/>
</dbReference>
<keyword evidence="5" id="KW-0479">Metal-binding</keyword>
<evidence type="ECO:0000256" key="11">
    <source>
        <dbReference type="ARBA" id="ARBA00023268"/>
    </source>
</evidence>
<dbReference type="PANTHER" id="PTHR20858:SF17">
    <property type="entry name" value="HYDROXYMETHYLPYRIMIDINE_PHOSPHOMETHYLPYRIMIDINE KINASE THI20-RELATED"/>
    <property type="match status" value="1"/>
</dbReference>
<keyword evidence="10" id="KW-0784">Thiamine biosynthesis</keyword>
<dbReference type="SUPFAM" id="SSF48613">
    <property type="entry name" value="Heme oxygenase-like"/>
    <property type="match status" value="2"/>
</dbReference>
<dbReference type="Pfam" id="PF02581">
    <property type="entry name" value="TMP-TENI"/>
    <property type="match status" value="1"/>
</dbReference>
<dbReference type="InterPro" id="IPR034291">
    <property type="entry name" value="TMP_synthase"/>
</dbReference>
<dbReference type="OrthoDB" id="10028886at2759"/>
<feature type="domain" description="Pyridoxamine kinase/Phosphomethylpyrimidine kinase" evidence="18">
    <location>
        <begin position="855"/>
        <end position="1024"/>
    </location>
</feature>
<dbReference type="Pfam" id="PF08543">
    <property type="entry name" value="Phos_pyr_kin"/>
    <property type="match status" value="2"/>
</dbReference>
<dbReference type="SUPFAM" id="SSF51391">
    <property type="entry name" value="Thiamin phosphate synthase"/>
    <property type="match status" value="1"/>
</dbReference>
<dbReference type="GO" id="GO:0009228">
    <property type="term" value="P:thiamine biosynthetic process"/>
    <property type="evidence" value="ECO:0007669"/>
    <property type="project" value="UniProtKB-KW"/>
</dbReference>
<evidence type="ECO:0000256" key="7">
    <source>
        <dbReference type="ARBA" id="ARBA00022777"/>
    </source>
</evidence>
<organism evidence="19 20">
    <name type="scientific">Pleodorina starrii</name>
    <dbReference type="NCBI Taxonomy" id="330485"/>
    <lineage>
        <taxon>Eukaryota</taxon>
        <taxon>Viridiplantae</taxon>
        <taxon>Chlorophyta</taxon>
        <taxon>core chlorophytes</taxon>
        <taxon>Chlorophyceae</taxon>
        <taxon>CS clade</taxon>
        <taxon>Chlamydomonadales</taxon>
        <taxon>Volvocaceae</taxon>
        <taxon>Pleodorina</taxon>
    </lineage>
</organism>
<evidence type="ECO:0000313" key="20">
    <source>
        <dbReference type="Proteomes" id="UP001165080"/>
    </source>
</evidence>
<evidence type="ECO:0000259" key="18">
    <source>
        <dbReference type="Pfam" id="PF08543"/>
    </source>
</evidence>
<feature type="domain" description="Thiaminase-2/PQQC" evidence="17">
    <location>
        <begin position="190"/>
        <end position="310"/>
    </location>
</feature>
<feature type="compositionally biased region" description="Low complexity" evidence="15">
    <location>
        <begin position="489"/>
        <end position="502"/>
    </location>
</feature>
<evidence type="ECO:0000256" key="2">
    <source>
        <dbReference type="ARBA" id="ARBA00005165"/>
    </source>
</evidence>
<name>A0A9W6BD49_9CHLO</name>
<dbReference type="InterPro" id="IPR004305">
    <property type="entry name" value="Thiaminase-2/PQQC"/>
</dbReference>
<dbReference type="EC" id="2.5.1.3" evidence="3"/>
<feature type="compositionally biased region" description="Gly residues" evidence="15">
    <location>
        <begin position="130"/>
        <end position="156"/>
    </location>
</feature>
<evidence type="ECO:0000256" key="4">
    <source>
        <dbReference type="ARBA" id="ARBA00022679"/>
    </source>
</evidence>
<dbReference type="CDD" id="cd19368">
    <property type="entry name" value="TenA_C_AtTH2-like"/>
    <property type="match status" value="1"/>
</dbReference>
<sequence>MAGAENIPSGLPATNGLSMELWQSVQREVYMSLHDPFVQGLAQGTLDRRAFQHYVAQDAFFLKYFARAYGIALSKALALDDDTFAVLGRLLRGVHTELQLHGSYAAKWGVHLPHMNLSNPQQLEQQQGQQGQGQQGQGLQQGQGQQGQGLQQGQGQQGQEQQGQQTAAAGGGSGGAADADVGGGGDVVQFCGPSAATRAYTDFLMEVAEDGGQDGGVAEILAAMLPCSRLYGFLGCALAAAHGGNGAGGGAGGPDHEYWEWVRTYSSPEYLAIPALKEAMFDRLAAHADKAKLLSLYRRAMQLEAEFFAAQPFAPPPRRIAALVVDFDETCSSRDTIGGLLRLAEAAAEAGRPTPGDAQWARATPGRLAEGYVAAQEEMLREALPEGQPDATSYDAEGLAAFLERLSDFDERMNGVVEESGILRGSTEAEVAAAGAEVRLRPHCLETLRAALKRGIPVEVVSVNWSDMYVGAALGPGLGLEGAGGAQAGSGPATSASASPSSSTATAVRLRCNSLQVGPDGLTSGSLLKRVQTARDKTRELSRLRKELQQQQQQQTAAAGARSAATAGGGGAGGGGGGGLLVYVGDSTSDLGALLAADVGVVVGENRLLRRVAARFGVRLRPLAAAPLAVPSTAAAAAGGSGGVLYEAAGGWAEIRAFLFGVERPEKEEAEGVPAAEAAAEAEPPQGGCGGGSTAEAEAASAAAAPAAASAAAAAPAAAAAVSLPRVLSIAGSDSGGGAGIQADVKALLARGVFAMTALTALTAQNTHGVSAVHAVPPEFLRQQIDAVLSDLGADAIKTGMLPNAEAVHVVAERVRHYRAAAAAAASQPAANGLPLPSPPPPPPPPPSPPPRLLPLVVDPVLVSTSGHSLAEGGVAAALLRELLPLATLATPNLPEAEALLGCGPINSVEDMRWAARELQIRTGCGAVLVKGGHLKPAAAAEAAGAAEVEPAEVVDVLYDGERLHELRGAWVSTGNTHGTGCTLASAISAELSKGLPLLPAVTAARAALSEALRASAPLTLGSGVQRPFHHLHMMMMTMTQATAPAAAAAAPAAAAATTVTAATAAATPAALLPRVDLSVLGRQLRLYGVTDPHCNRKCNRPLVEAVRLAVRGGATIIQLREKDIDGGDFAREAAEALKVCRQYGVPLIINDRVDVALAVGADGVHVGQSDLPAEVVRAMIGPSRILGVSVKTPDQARAAAAAGADYLGAGAVVPTGTKDTDVIGLAGLAAVCEAAAPLPVVAIGGVTATNAADTIRAGCAGIAVVSAIFGVEDAEGAAAALLRVVDKARGEQPQQDERQ</sequence>
<dbReference type="NCBIfam" id="TIGR00693">
    <property type="entry name" value="thiE"/>
    <property type="match status" value="1"/>
</dbReference>
<evidence type="ECO:0000256" key="14">
    <source>
        <dbReference type="ARBA" id="ARBA00047883"/>
    </source>
</evidence>
<evidence type="ECO:0000256" key="8">
    <source>
        <dbReference type="ARBA" id="ARBA00022840"/>
    </source>
</evidence>
<feature type="region of interest" description="Disordered" evidence="15">
    <location>
        <begin position="829"/>
        <end position="853"/>
    </location>
</feature>
<feature type="compositionally biased region" description="Low complexity" evidence="15">
    <location>
        <begin position="157"/>
        <end position="168"/>
    </location>
</feature>
<dbReference type="GO" id="GO:0004789">
    <property type="term" value="F:thiamine-phosphate diphosphorylase activity"/>
    <property type="evidence" value="ECO:0007669"/>
    <property type="project" value="UniProtKB-EC"/>
</dbReference>
<dbReference type="InterPro" id="IPR013785">
    <property type="entry name" value="Aldolase_TIM"/>
</dbReference>
<comment type="catalytic activity">
    <reaction evidence="13">
        <text>2-(2-carboxy-4-methylthiazol-5-yl)ethyl phosphate + 4-amino-2-methyl-5-(diphosphooxymethyl)pyrimidine + 2 H(+) = thiamine phosphate + CO2 + diphosphate</text>
        <dbReference type="Rhea" id="RHEA:47848"/>
        <dbReference type="ChEBI" id="CHEBI:15378"/>
        <dbReference type="ChEBI" id="CHEBI:16526"/>
        <dbReference type="ChEBI" id="CHEBI:33019"/>
        <dbReference type="ChEBI" id="CHEBI:37575"/>
        <dbReference type="ChEBI" id="CHEBI:57841"/>
        <dbReference type="ChEBI" id="CHEBI:62890"/>
        <dbReference type="EC" id="2.5.1.3"/>
    </reaction>
</comment>
<keyword evidence="9" id="KW-0460">Magnesium</keyword>
<feature type="compositionally biased region" description="Pro residues" evidence="15">
    <location>
        <begin position="836"/>
        <end position="853"/>
    </location>
</feature>
<dbReference type="HAMAP" id="MF_00097">
    <property type="entry name" value="TMP_synthase"/>
    <property type="match status" value="1"/>
</dbReference>
<dbReference type="CDD" id="cd00564">
    <property type="entry name" value="TMP_TenI"/>
    <property type="match status" value="1"/>
</dbReference>
<feature type="region of interest" description="Disordered" evidence="15">
    <location>
        <begin position="669"/>
        <end position="694"/>
    </location>
</feature>
<dbReference type="CDD" id="cd01169">
    <property type="entry name" value="HMPP_kinase"/>
    <property type="match status" value="1"/>
</dbReference>
<keyword evidence="6" id="KW-0547">Nucleotide-binding</keyword>
<feature type="compositionally biased region" description="Gly residues" evidence="15">
    <location>
        <begin position="169"/>
        <end position="179"/>
    </location>
</feature>
<feature type="domain" description="Thiaminase-2/PQQC" evidence="17">
    <location>
        <begin position="34"/>
        <end position="122"/>
    </location>
</feature>
<dbReference type="Pfam" id="PF03070">
    <property type="entry name" value="TENA_THI-4"/>
    <property type="match status" value="2"/>
</dbReference>
<keyword evidence="7" id="KW-0418">Kinase</keyword>
<dbReference type="GO" id="GO:0046872">
    <property type="term" value="F:metal ion binding"/>
    <property type="evidence" value="ECO:0007669"/>
    <property type="project" value="UniProtKB-KW"/>
</dbReference>
<evidence type="ECO:0000259" key="16">
    <source>
        <dbReference type="Pfam" id="PF02581"/>
    </source>
</evidence>
<dbReference type="GO" id="GO:0008972">
    <property type="term" value="F:phosphomethylpyrimidine kinase activity"/>
    <property type="evidence" value="ECO:0007669"/>
    <property type="project" value="InterPro"/>
</dbReference>
<dbReference type="Gene3D" id="1.20.910.10">
    <property type="entry name" value="Heme oxygenase-like"/>
    <property type="match status" value="1"/>
</dbReference>
<keyword evidence="20" id="KW-1185">Reference proteome</keyword>
<evidence type="ECO:0000256" key="9">
    <source>
        <dbReference type="ARBA" id="ARBA00022842"/>
    </source>
</evidence>
<feature type="region of interest" description="Disordered" evidence="15">
    <location>
        <begin position="483"/>
        <end position="502"/>
    </location>
</feature>
<feature type="region of interest" description="Disordered" evidence="15">
    <location>
        <begin position="121"/>
        <end position="179"/>
    </location>
</feature>
<dbReference type="Proteomes" id="UP001165080">
    <property type="component" value="Unassembled WGS sequence"/>
</dbReference>
<reference evidence="19 20" key="1">
    <citation type="journal article" date="2023" name="Commun. Biol.">
        <title>Reorganization of the ancestral sex-determining regions during the evolution of trioecy in Pleodorina starrii.</title>
        <authorList>
            <person name="Takahashi K."/>
            <person name="Suzuki S."/>
            <person name="Kawai-Toyooka H."/>
            <person name="Yamamoto K."/>
            <person name="Hamaji T."/>
            <person name="Ootsuki R."/>
            <person name="Yamaguchi H."/>
            <person name="Kawachi M."/>
            <person name="Higashiyama T."/>
            <person name="Nozaki H."/>
        </authorList>
    </citation>
    <scope>NUCLEOTIDE SEQUENCE [LARGE SCALE GENOMIC DNA]</scope>
    <source>
        <strain evidence="19 20">NIES-4479</strain>
    </source>
</reference>
<evidence type="ECO:0000313" key="19">
    <source>
        <dbReference type="EMBL" id="GLC49447.1"/>
    </source>
</evidence>
<dbReference type="InterPro" id="IPR013749">
    <property type="entry name" value="PM/HMP-P_kinase-1"/>
</dbReference>
<feature type="region of interest" description="Disordered" evidence="15">
    <location>
        <begin position="544"/>
        <end position="570"/>
    </location>
</feature>
<comment type="pathway">
    <text evidence="2">Cofactor biosynthesis; thiamine diphosphate biosynthesis; thiamine phosphate from 4-amino-2-methyl-5-diphosphomethylpyrimidine and 4-methyl-5-(2-phosphoethyl)-thiazole: step 1/1.</text>
</comment>
<feature type="domain" description="Thiamine phosphate synthase/TenI" evidence="16">
    <location>
        <begin position="1087"/>
        <end position="1269"/>
    </location>
</feature>
<dbReference type="InterPro" id="IPR036206">
    <property type="entry name" value="ThiamineP_synth_sf"/>
</dbReference>
<evidence type="ECO:0000256" key="5">
    <source>
        <dbReference type="ARBA" id="ARBA00022723"/>
    </source>
</evidence>
<dbReference type="SUPFAM" id="SSF56784">
    <property type="entry name" value="HAD-like"/>
    <property type="match status" value="1"/>
</dbReference>
<evidence type="ECO:0000256" key="15">
    <source>
        <dbReference type="SAM" id="MobiDB-lite"/>
    </source>
</evidence>
<gene>
    <name evidence="19" type="primary">PLEST006567</name>
    <name evidence="19" type="ORF">PLESTB_000220200</name>
</gene>
<comment type="caution">
    <text evidence="19">The sequence shown here is derived from an EMBL/GenBank/DDBJ whole genome shotgun (WGS) entry which is preliminary data.</text>
</comment>
<dbReference type="GO" id="GO:0005829">
    <property type="term" value="C:cytosol"/>
    <property type="evidence" value="ECO:0007669"/>
    <property type="project" value="TreeGrafter"/>
</dbReference>
<dbReference type="PANTHER" id="PTHR20858">
    <property type="entry name" value="PHOSPHOMETHYLPYRIMIDINE KINASE"/>
    <property type="match status" value="1"/>
</dbReference>